<sequence>MTRPLLDPDGIAALRGALEAAHYTGPGIAERLGNAAVQAIQRGDYRPALRATGSGDPLDTLIRLFICGQSESASVVEAALPLALPGFLERDGDGVRAAVELEPYGDWWVLSDLSTSLRPGLPLAPDHVLGVGGASSTLAQATIREPVDSALDLGTGCGVQALHLSGHAHAVTATDLSERALRFAATTAALNDLNWDLRLGDLAGPVRGERFDLVVSNPPFVVGPGSVNGGATHTYRDSGRPGDQVCAELVRLAPSLLNDGGTMQFLANWAHVAGEDWEDRVNGWLVGTGLDAWVIQREVSDPVAYVNLWLADAGQDPQQRADWLDWFDAQKIEAVGLGLITLRAGGHDDPTVRLEDLRQQVEQPFGPHVAAWFSRQDWLRAHPAPRLLEARLKAVDGLTLRQDASRTDDGWQVDRQRLALTGGLRWVDDIDPVTLALVGGCDGSLTLRDQVDLLAAAHEVDPSVLADAAVPLVAHLVERGYLEPASGPAPPGPRSAGSAATGATREGGASSGPEARASGASAKGTVA</sequence>
<organism evidence="9 10">
    <name type="scientific">Virgisporangium ochraceum</name>
    <dbReference type="NCBI Taxonomy" id="65505"/>
    <lineage>
        <taxon>Bacteria</taxon>
        <taxon>Bacillati</taxon>
        <taxon>Actinomycetota</taxon>
        <taxon>Actinomycetes</taxon>
        <taxon>Micromonosporales</taxon>
        <taxon>Micromonosporaceae</taxon>
        <taxon>Virgisporangium</taxon>
    </lineage>
</organism>
<keyword evidence="10" id="KW-1185">Reference proteome</keyword>
<evidence type="ECO:0000256" key="5">
    <source>
        <dbReference type="SAM" id="MobiDB-lite"/>
    </source>
</evidence>
<dbReference type="GO" id="GO:0008170">
    <property type="term" value="F:N-methyltransferase activity"/>
    <property type="evidence" value="ECO:0007669"/>
    <property type="project" value="UniProtKB-ARBA"/>
</dbReference>
<feature type="domain" description="DUF7059" evidence="7">
    <location>
        <begin position="20"/>
        <end position="98"/>
    </location>
</feature>
<evidence type="ECO:0000313" key="9">
    <source>
        <dbReference type="EMBL" id="GIJ69518.1"/>
    </source>
</evidence>
<comment type="similarity">
    <text evidence="1">Belongs to the eukaryotic/archaeal PrmC-related family.</text>
</comment>
<dbReference type="EMBL" id="BOPH01000062">
    <property type="protein sequence ID" value="GIJ69518.1"/>
    <property type="molecule type" value="Genomic_DNA"/>
</dbReference>
<dbReference type="GO" id="GO:0003676">
    <property type="term" value="F:nucleic acid binding"/>
    <property type="evidence" value="ECO:0007669"/>
    <property type="project" value="InterPro"/>
</dbReference>
<evidence type="ECO:0000259" key="7">
    <source>
        <dbReference type="Pfam" id="PF23186"/>
    </source>
</evidence>
<reference evidence="9" key="1">
    <citation type="submission" date="2021-01" db="EMBL/GenBank/DDBJ databases">
        <title>Whole genome shotgun sequence of Virgisporangium ochraceum NBRC 16418.</title>
        <authorList>
            <person name="Komaki H."/>
            <person name="Tamura T."/>
        </authorList>
    </citation>
    <scope>NUCLEOTIDE SEQUENCE</scope>
    <source>
        <strain evidence="9">NBRC 16418</strain>
    </source>
</reference>
<evidence type="ECO:0000256" key="4">
    <source>
        <dbReference type="ARBA" id="ARBA00022691"/>
    </source>
</evidence>
<feature type="region of interest" description="Disordered" evidence="5">
    <location>
        <begin position="484"/>
        <end position="527"/>
    </location>
</feature>
<dbReference type="GO" id="GO:0008757">
    <property type="term" value="F:S-adenosylmethionine-dependent methyltransferase activity"/>
    <property type="evidence" value="ECO:0007669"/>
    <property type="project" value="TreeGrafter"/>
</dbReference>
<dbReference type="GO" id="GO:0008276">
    <property type="term" value="F:protein methyltransferase activity"/>
    <property type="evidence" value="ECO:0007669"/>
    <property type="project" value="TreeGrafter"/>
</dbReference>
<keyword evidence="2 9" id="KW-0489">Methyltransferase</keyword>
<evidence type="ECO:0000256" key="3">
    <source>
        <dbReference type="ARBA" id="ARBA00022679"/>
    </source>
</evidence>
<dbReference type="InterPro" id="IPR055487">
    <property type="entry name" value="DUF7059"/>
</dbReference>
<dbReference type="AlphaFoldDB" id="A0A8J3ZWN7"/>
<dbReference type="GO" id="GO:0032259">
    <property type="term" value="P:methylation"/>
    <property type="evidence" value="ECO:0007669"/>
    <property type="project" value="UniProtKB-KW"/>
</dbReference>
<dbReference type="Pfam" id="PF05175">
    <property type="entry name" value="MTS"/>
    <property type="match status" value="1"/>
</dbReference>
<dbReference type="InterPro" id="IPR029063">
    <property type="entry name" value="SAM-dependent_MTases_sf"/>
</dbReference>
<dbReference type="Proteomes" id="UP000635606">
    <property type="component" value="Unassembled WGS sequence"/>
</dbReference>
<evidence type="ECO:0000259" key="6">
    <source>
        <dbReference type="Pfam" id="PF05175"/>
    </source>
</evidence>
<proteinExistence type="inferred from homology"/>
<evidence type="ECO:0000256" key="1">
    <source>
        <dbReference type="ARBA" id="ARBA00006149"/>
    </source>
</evidence>
<dbReference type="CDD" id="cd02440">
    <property type="entry name" value="AdoMet_MTases"/>
    <property type="match status" value="1"/>
</dbReference>
<protein>
    <submittedName>
        <fullName evidence="9">SAM-dependent methyltransferase</fullName>
    </submittedName>
</protein>
<comment type="caution">
    <text evidence="9">The sequence shown here is derived from an EMBL/GenBank/DDBJ whole genome shotgun (WGS) entry which is preliminary data.</text>
</comment>
<dbReference type="PROSITE" id="PS00092">
    <property type="entry name" value="N6_MTASE"/>
    <property type="match status" value="1"/>
</dbReference>
<feature type="domain" description="DUF7782" evidence="8">
    <location>
        <begin position="370"/>
        <end position="484"/>
    </location>
</feature>
<dbReference type="Pfam" id="PF25004">
    <property type="entry name" value="DUF7782"/>
    <property type="match status" value="1"/>
</dbReference>
<feature type="domain" description="Methyltransferase small" evidence="6">
    <location>
        <begin position="136"/>
        <end position="268"/>
    </location>
</feature>
<evidence type="ECO:0000259" key="8">
    <source>
        <dbReference type="Pfam" id="PF25004"/>
    </source>
</evidence>
<dbReference type="PANTHER" id="PTHR45875">
    <property type="entry name" value="METHYLTRANSFERASE N6AMT1"/>
    <property type="match status" value="1"/>
</dbReference>
<keyword evidence="4" id="KW-0949">S-adenosyl-L-methionine</keyword>
<accession>A0A8J3ZWN7</accession>
<dbReference type="InterPro" id="IPR056684">
    <property type="entry name" value="DUF7782"/>
</dbReference>
<dbReference type="InterPro" id="IPR007848">
    <property type="entry name" value="Small_mtfrase_dom"/>
</dbReference>
<feature type="compositionally biased region" description="Low complexity" evidence="5">
    <location>
        <begin position="494"/>
        <end position="512"/>
    </location>
</feature>
<dbReference type="Pfam" id="PF23186">
    <property type="entry name" value="DUF7059"/>
    <property type="match status" value="1"/>
</dbReference>
<evidence type="ECO:0000256" key="2">
    <source>
        <dbReference type="ARBA" id="ARBA00022603"/>
    </source>
</evidence>
<name>A0A8J3ZWN7_9ACTN</name>
<dbReference type="GO" id="GO:0035657">
    <property type="term" value="C:eRF1 methyltransferase complex"/>
    <property type="evidence" value="ECO:0007669"/>
    <property type="project" value="TreeGrafter"/>
</dbReference>
<dbReference type="InterPro" id="IPR052190">
    <property type="entry name" value="Euk-Arch_PrmC-MTase"/>
</dbReference>
<dbReference type="Gene3D" id="3.40.50.150">
    <property type="entry name" value="Vaccinia Virus protein VP39"/>
    <property type="match status" value="1"/>
</dbReference>
<keyword evidence="3" id="KW-0808">Transferase</keyword>
<dbReference type="SUPFAM" id="SSF53335">
    <property type="entry name" value="S-adenosyl-L-methionine-dependent methyltransferases"/>
    <property type="match status" value="1"/>
</dbReference>
<gene>
    <name evidence="9" type="ORF">Voc01_044350</name>
</gene>
<dbReference type="PANTHER" id="PTHR45875:SF1">
    <property type="entry name" value="METHYLTRANSFERASE N6AMT1"/>
    <property type="match status" value="1"/>
</dbReference>
<evidence type="ECO:0000313" key="10">
    <source>
        <dbReference type="Proteomes" id="UP000635606"/>
    </source>
</evidence>
<dbReference type="InterPro" id="IPR002052">
    <property type="entry name" value="DNA_methylase_N6_adenine_CS"/>
</dbReference>